<name>A0A2Z4NDC1_9BACT</name>
<feature type="transmembrane region" description="Helical" evidence="1">
    <location>
        <begin position="7"/>
        <end position="27"/>
    </location>
</feature>
<proteinExistence type="predicted"/>
<dbReference type="KEGG" id="mane:DP065_02050"/>
<dbReference type="Proteomes" id="UP000250218">
    <property type="component" value="Chromosome"/>
</dbReference>
<keyword evidence="1" id="KW-0812">Transmembrane</keyword>
<dbReference type="AlphaFoldDB" id="A0A2Z4NDC1"/>
<accession>A0A2Z4NDC1</accession>
<evidence type="ECO:0000313" key="3">
    <source>
        <dbReference type="Proteomes" id="UP000250218"/>
    </source>
</evidence>
<keyword evidence="3" id="KW-1185">Reference proteome</keyword>
<evidence type="ECO:0000256" key="1">
    <source>
        <dbReference type="SAM" id="Phobius"/>
    </source>
</evidence>
<keyword evidence="1" id="KW-0472">Membrane</keyword>
<organism evidence="2 3">
    <name type="scientific">[Mycoplasma] anseris</name>
    <dbReference type="NCBI Taxonomy" id="92400"/>
    <lineage>
        <taxon>Bacteria</taxon>
        <taxon>Bacillati</taxon>
        <taxon>Mycoplasmatota</taxon>
        <taxon>Mycoplasmoidales</taxon>
        <taxon>Metamycoplasmataceae</taxon>
        <taxon>Metamycoplasma</taxon>
    </lineage>
</organism>
<protein>
    <submittedName>
        <fullName evidence="2">Uncharacterized protein</fullName>
    </submittedName>
</protein>
<keyword evidence="1" id="KW-1133">Transmembrane helix</keyword>
<dbReference type="EMBL" id="CP030140">
    <property type="protein sequence ID" value="AWX69527.1"/>
    <property type="molecule type" value="Genomic_DNA"/>
</dbReference>
<reference evidence="3" key="1">
    <citation type="submission" date="2018-06" db="EMBL/GenBank/DDBJ databases">
        <title>Complete genome sequences of Mycoplasma anatis, M. anseris and M. cloacale type strains.</title>
        <authorList>
            <person name="Grozner D."/>
            <person name="Forro B."/>
            <person name="Sulyok K.M."/>
            <person name="Marton S."/>
            <person name="Kreizinger Z."/>
            <person name="Banyai K."/>
            <person name="Gyuranecz M."/>
        </authorList>
    </citation>
    <scope>NUCLEOTIDE SEQUENCE [LARGE SCALE GENOMIC DNA]</scope>
    <source>
        <strain evidence="3">ATCC 49234</strain>
    </source>
</reference>
<dbReference type="RefSeq" id="WP_033178648.1">
    <property type="nucleotide sequence ID" value="NZ_CP030140.1"/>
</dbReference>
<evidence type="ECO:0000313" key="2">
    <source>
        <dbReference type="EMBL" id="AWX69527.1"/>
    </source>
</evidence>
<sequence>MKKKKIVLLSGFLIVFTFLIVIPIAILKTRNNKNHSQNKILALINNLESKIKKNNYIYLNKLNEKYLNELNDIRLQIDKNNISQSIESQINQLETSYISKLVAFKEIKDLEYLNLTNKTKYYDELLDTTNNQAILLKANSENDLNKQKHLFLVNFKLIKQYFDDSIVEEIKNAISKVKTIETVKTWNTNFNNIATNIQILINSYHQETTIKESPIYLKYTQDSKVIFEKELNNIFKVLNNEFKLKISPIENNGLLNEIILINAKLLNAKSLLKLQPNNQAKIELQQSINLLKNKISKYQQQNFYVLNFEEELNIIASTIENKNPINSNEFQEFKQQINNIEENLTNFINEANTIPTDYKTLSISYFPQLEKNSNTYIVEKNSEFRVKIFLNFNNKQYPLNYLKQHNISIRYYLEEPGYGSYKEVSNDNINYEDSTFNLAFNFNDQRRRMLQLVLRYNNDIDNSAATINTQGRIFIQGIDPEPNNVIPLSLEDFRIIPKNYTNLNNISNVSLNDLKKILAQNWNTNWSNRFSDNELIKYNDMLWVSFFKYFLAANFENEFFKGIKTQFVKSFDKQGSFVFKADAITAQTLSQHHFISLGGSFFNTILESSAYNNVFDLNPEDNVSMIFSLDNSSSWNTKYQATDKPEILNSNIGDLSLVPSKYQINAKYPFIANFFGIFNFKLLINDQIVLNVNNTDANQLKSFPIFIHHKSGSEILFYTSFTKASIG</sequence>
<gene>
    <name evidence="2" type="ORF">DP065_02050</name>
</gene>